<evidence type="ECO:0000313" key="2">
    <source>
        <dbReference type="Proteomes" id="UP001465426"/>
    </source>
</evidence>
<protein>
    <submittedName>
        <fullName evidence="1">Uncharacterized protein</fullName>
    </submittedName>
</protein>
<evidence type="ECO:0000313" key="1">
    <source>
        <dbReference type="EMBL" id="MEQ2468019.1"/>
    </source>
</evidence>
<comment type="caution">
    <text evidence="1">The sequence shown here is derived from an EMBL/GenBank/DDBJ whole genome shotgun (WGS) entry which is preliminary data.</text>
</comment>
<accession>A0ABV1F808</accession>
<dbReference type="Proteomes" id="UP001465426">
    <property type="component" value="Unassembled WGS sequence"/>
</dbReference>
<gene>
    <name evidence="1" type="ORF">WMO63_20370</name>
</gene>
<sequence>MGMIIWEKTAIAIIEDFSTISNVRSNKTEYFSEEPDKTNKLLKTFYEARLLLV</sequence>
<name>A0ABV1F808_9BACI</name>
<dbReference type="RefSeq" id="WP_349205300.1">
    <property type="nucleotide sequence ID" value="NZ_JBBMFN010000073.1"/>
</dbReference>
<proteinExistence type="predicted"/>
<organism evidence="1 2">
    <name type="scientific">Niallia hominis</name>
    <dbReference type="NCBI Taxonomy" id="3133173"/>
    <lineage>
        <taxon>Bacteria</taxon>
        <taxon>Bacillati</taxon>
        <taxon>Bacillota</taxon>
        <taxon>Bacilli</taxon>
        <taxon>Bacillales</taxon>
        <taxon>Bacillaceae</taxon>
        <taxon>Niallia</taxon>
    </lineage>
</organism>
<dbReference type="EMBL" id="JBBMFN010000073">
    <property type="protein sequence ID" value="MEQ2468019.1"/>
    <property type="molecule type" value="Genomic_DNA"/>
</dbReference>
<keyword evidence="2" id="KW-1185">Reference proteome</keyword>
<reference evidence="1 2" key="1">
    <citation type="submission" date="2024-03" db="EMBL/GenBank/DDBJ databases">
        <title>Human intestinal bacterial collection.</title>
        <authorList>
            <person name="Pauvert C."/>
            <person name="Hitch T.C.A."/>
            <person name="Clavel T."/>
        </authorList>
    </citation>
    <scope>NUCLEOTIDE SEQUENCE [LARGE SCALE GENOMIC DNA]</scope>
    <source>
        <strain evidence="1 2">CLA-SR-H024</strain>
    </source>
</reference>